<proteinExistence type="predicted"/>
<sequence length="68" mass="7753">MKVQTDLIPPNGTAYVSRQFRTRLMECAHNPTGYPPANSEQMMGVSERRFMASRNHIHPGIHMAEQVK</sequence>
<accession>A0ACA9NHG2</accession>
<keyword evidence="2" id="KW-1185">Reference proteome</keyword>
<reference evidence="1" key="1">
    <citation type="submission" date="2021-06" db="EMBL/GenBank/DDBJ databases">
        <authorList>
            <person name="Kallberg Y."/>
            <person name="Tangrot J."/>
            <person name="Rosling A."/>
        </authorList>
    </citation>
    <scope>NUCLEOTIDE SEQUENCE</scope>
    <source>
        <strain evidence="1">CL356</strain>
    </source>
</reference>
<dbReference type="EMBL" id="CAJVPT010020888">
    <property type="protein sequence ID" value="CAG8651414.1"/>
    <property type="molecule type" value="Genomic_DNA"/>
</dbReference>
<organism evidence="1 2">
    <name type="scientific">Acaulospora colombiana</name>
    <dbReference type="NCBI Taxonomy" id="27376"/>
    <lineage>
        <taxon>Eukaryota</taxon>
        <taxon>Fungi</taxon>
        <taxon>Fungi incertae sedis</taxon>
        <taxon>Mucoromycota</taxon>
        <taxon>Glomeromycotina</taxon>
        <taxon>Glomeromycetes</taxon>
        <taxon>Diversisporales</taxon>
        <taxon>Acaulosporaceae</taxon>
        <taxon>Acaulospora</taxon>
    </lineage>
</organism>
<name>A0ACA9NHG2_9GLOM</name>
<protein>
    <submittedName>
        <fullName evidence="1">1558_t:CDS:1</fullName>
    </submittedName>
</protein>
<gene>
    <name evidence="1" type="ORF">ACOLOM_LOCUS8260</name>
</gene>
<dbReference type="Proteomes" id="UP000789525">
    <property type="component" value="Unassembled WGS sequence"/>
</dbReference>
<evidence type="ECO:0000313" key="2">
    <source>
        <dbReference type="Proteomes" id="UP000789525"/>
    </source>
</evidence>
<comment type="caution">
    <text evidence="1">The sequence shown here is derived from an EMBL/GenBank/DDBJ whole genome shotgun (WGS) entry which is preliminary data.</text>
</comment>
<feature type="non-terminal residue" evidence="1">
    <location>
        <position position="68"/>
    </location>
</feature>
<evidence type="ECO:0000313" key="1">
    <source>
        <dbReference type="EMBL" id="CAG8651414.1"/>
    </source>
</evidence>